<keyword evidence="13" id="KW-1133">Transmembrane helix</keyword>
<dbReference type="AlphaFoldDB" id="A0A380LI79"/>
<evidence type="ECO:0000256" key="9">
    <source>
        <dbReference type="ARBA" id="ARBA00048540"/>
    </source>
</evidence>
<evidence type="ECO:0000256" key="11">
    <source>
        <dbReference type="PIRSR" id="PIRSR006268-2"/>
    </source>
</evidence>
<dbReference type="OrthoDB" id="9778595at2"/>
<evidence type="ECO:0000256" key="12">
    <source>
        <dbReference type="SAM" id="MobiDB-lite"/>
    </source>
</evidence>
<dbReference type="GO" id="GO:0046872">
    <property type="term" value="F:metal ion binding"/>
    <property type="evidence" value="ECO:0007669"/>
    <property type="project" value="UniProtKB-UniRule"/>
</dbReference>
<accession>A0A380LI79</accession>
<evidence type="ECO:0000256" key="7">
    <source>
        <dbReference type="ARBA" id="ARBA00022842"/>
    </source>
</evidence>
<evidence type="ECO:0000256" key="8">
    <source>
        <dbReference type="ARBA" id="ARBA00031306"/>
    </source>
</evidence>
<evidence type="ECO:0000256" key="13">
    <source>
        <dbReference type="SAM" id="Phobius"/>
    </source>
</evidence>
<dbReference type="GO" id="GO:0016740">
    <property type="term" value="F:transferase activity"/>
    <property type="evidence" value="ECO:0007669"/>
    <property type="project" value="UniProtKB-UniRule"/>
</dbReference>
<dbReference type="RefSeq" id="WP_022788990.1">
    <property type="nucleotide sequence ID" value="NZ_UHFX01000003.1"/>
</dbReference>
<sequence>MNKKSNTLKTWILISCCFFILICSIVYFIQHKTGNRPDTHSIVLTDVGFDTSITFEANCTKEDFDSYVAIVKESFIHYNQLFDQYNAYEGINNVYALNHEAYENPIEVDPELVDLISYSLAFNEKDTAFDITQGKLLDVWHTYREEGLKKNAQQKSGRLPSEEEIQEARTHSGNDKIQIQDNTIRFTEPEFMIDLGGIAKGYATQKTAEKLEDKGLHTGFINAGGNVVLIGHKSNGTWNIGIQDPNKQSSLLQLKTTDPLAIVTSGDYQRNYEVDGVQYAHIIDPKTGYPPRFHRSVTILCKDSTLADALSTALFCMSLEDGQQFIQENYPDVGVVWIDSKNTTPIKPDLSTSQYDIYITANYKDKVRLN</sequence>
<dbReference type="Gene3D" id="3.10.520.10">
    <property type="entry name" value="ApbE-like domains"/>
    <property type="match status" value="1"/>
</dbReference>
<keyword evidence="3 10" id="KW-0285">Flavoprotein</keyword>
<comment type="similarity">
    <text evidence="10">Belongs to the ApbE family.</text>
</comment>
<proteinExistence type="inferred from homology"/>
<evidence type="ECO:0000256" key="6">
    <source>
        <dbReference type="ARBA" id="ARBA00022827"/>
    </source>
</evidence>
<dbReference type="EC" id="2.7.1.180" evidence="1 10"/>
<evidence type="ECO:0000256" key="5">
    <source>
        <dbReference type="ARBA" id="ARBA00022723"/>
    </source>
</evidence>
<feature type="transmembrane region" description="Helical" evidence="13">
    <location>
        <begin position="12"/>
        <end position="29"/>
    </location>
</feature>
<evidence type="ECO:0000256" key="1">
    <source>
        <dbReference type="ARBA" id="ARBA00011955"/>
    </source>
</evidence>
<dbReference type="PANTHER" id="PTHR30040:SF2">
    <property type="entry name" value="FAD:PROTEIN FMN TRANSFERASE"/>
    <property type="match status" value="1"/>
</dbReference>
<keyword evidence="15" id="KW-1185">Reference proteome</keyword>
<gene>
    <name evidence="14" type="primary">apbE</name>
    <name evidence="14" type="ORF">NCTC11087_00482</name>
</gene>
<keyword evidence="14" id="KW-0449">Lipoprotein</keyword>
<dbReference type="InterPro" id="IPR024932">
    <property type="entry name" value="ApbE"/>
</dbReference>
<keyword evidence="13" id="KW-0812">Transmembrane</keyword>
<feature type="binding site" evidence="11">
    <location>
        <position position="308"/>
    </location>
    <ligand>
        <name>Mg(2+)</name>
        <dbReference type="ChEBI" id="CHEBI:18420"/>
    </ligand>
</feature>
<dbReference type="PIRSF" id="PIRSF006268">
    <property type="entry name" value="ApbE"/>
    <property type="match status" value="1"/>
</dbReference>
<organism evidence="14 15">
    <name type="scientific">Faecalicoccus pleomorphus</name>
    <dbReference type="NCBI Taxonomy" id="1323"/>
    <lineage>
        <taxon>Bacteria</taxon>
        <taxon>Bacillati</taxon>
        <taxon>Bacillota</taxon>
        <taxon>Erysipelotrichia</taxon>
        <taxon>Erysipelotrichales</taxon>
        <taxon>Erysipelotrichaceae</taxon>
        <taxon>Faecalicoccus</taxon>
    </lineage>
</organism>
<keyword evidence="13" id="KW-0472">Membrane</keyword>
<keyword evidence="6 10" id="KW-0274">FAD</keyword>
<dbReference type="InterPro" id="IPR003374">
    <property type="entry name" value="ApbE-like_sf"/>
</dbReference>
<dbReference type="GeneID" id="77461465"/>
<comment type="cofactor">
    <cofactor evidence="11">
        <name>Mg(2+)</name>
        <dbReference type="ChEBI" id="CHEBI:18420"/>
    </cofactor>
    <cofactor evidence="11">
        <name>Mn(2+)</name>
        <dbReference type="ChEBI" id="CHEBI:29035"/>
    </cofactor>
    <text evidence="11">Magnesium. Can also use manganese.</text>
</comment>
<feature type="binding site" evidence="11">
    <location>
        <position position="312"/>
    </location>
    <ligand>
        <name>Mg(2+)</name>
        <dbReference type="ChEBI" id="CHEBI:18420"/>
    </ligand>
</feature>
<evidence type="ECO:0000313" key="14">
    <source>
        <dbReference type="EMBL" id="SUO03614.1"/>
    </source>
</evidence>
<keyword evidence="5 10" id="KW-0479">Metal-binding</keyword>
<evidence type="ECO:0000256" key="3">
    <source>
        <dbReference type="ARBA" id="ARBA00022630"/>
    </source>
</evidence>
<name>A0A380LI79_9FIRM</name>
<dbReference type="EMBL" id="UHFX01000003">
    <property type="protein sequence ID" value="SUO03614.1"/>
    <property type="molecule type" value="Genomic_DNA"/>
</dbReference>
<evidence type="ECO:0000256" key="2">
    <source>
        <dbReference type="ARBA" id="ARBA00016337"/>
    </source>
</evidence>
<dbReference type="PANTHER" id="PTHR30040">
    <property type="entry name" value="THIAMINE BIOSYNTHESIS LIPOPROTEIN APBE"/>
    <property type="match status" value="1"/>
</dbReference>
<dbReference type="SUPFAM" id="SSF143631">
    <property type="entry name" value="ApbE-like"/>
    <property type="match status" value="1"/>
</dbReference>
<protein>
    <recommendedName>
        <fullName evidence="2 10">FAD:protein FMN transferase</fullName>
        <ecNumber evidence="1 10">2.7.1.180</ecNumber>
    </recommendedName>
    <alternativeName>
        <fullName evidence="8 10">Flavin transferase</fullName>
    </alternativeName>
</protein>
<dbReference type="Proteomes" id="UP000255523">
    <property type="component" value="Unassembled WGS sequence"/>
</dbReference>
<dbReference type="Pfam" id="PF02424">
    <property type="entry name" value="ApbE"/>
    <property type="match status" value="1"/>
</dbReference>
<evidence type="ECO:0000313" key="15">
    <source>
        <dbReference type="Proteomes" id="UP000255523"/>
    </source>
</evidence>
<keyword evidence="7 10" id="KW-0460">Magnesium</keyword>
<evidence type="ECO:0000256" key="10">
    <source>
        <dbReference type="PIRNR" id="PIRNR006268"/>
    </source>
</evidence>
<feature type="binding site" evidence="11">
    <location>
        <position position="197"/>
    </location>
    <ligand>
        <name>Mg(2+)</name>
        <dbReference type="ChEBI" id="CHEBI:18420"/>
    </ligand>
</feature>
<keyword evidence="4 10" id="KW-0808">Transferase</keyword>
<comment type="catalytic activity">
    <reaction evidence="9 10">
        <text>L-threonyl-[protein] + FAD = FMN-L-threonyl-[protein] + AMP + H(+)</text>
        <dbReference type="Rhea" id="RHEA:36847"/>
        <dbReference type="Rhea" id="RHEA-COMP:11060"/>
        <dbReference type="Rhea" id="RHEA-COMP:11061"/>
        <dbReference type="ChEBI" id="CHEBI:15378"/>
        <dbReference type="ChEBI" id="CHEBI:30013"/>
        <dbReference type="ChEBI" id="CHEBI:57692"/>
        <dbReference type="ChEBI" id="CHEBI:74257"/>
        <dbReference type="ChEBI" id="CHEBI:456215"/>
        <dbReference type="EC" id="2.7.1.180"/>
    </reaction>
</comment>
<feature type="region of interest" description="Disordered" evidence="12">
    <location>
        <begin position="150"/>
        <end position="174"/>
    </location>
</feature>
<reference evidence="14 15" key="1">
    <citation type="submission" date="2018-06" db="EMBL/GenBank/DDBJ databases">
        <authorList>
            <consortium name="Pathogen Informatics"/>
            <person name="Doyle S."/>
        </authorList>
    </citation>
    <scope>NUCLEOTIDE SEQUENCE [LARGE SCALE GENOMIC DNA]</scope>
    <source>
        <strain evidence="14 15">NCTC11087</strain>
    </source>
</reference>
<evidence type="ECO:0000256" key="4">
    <source>
        <dbReference type="ARBA" id="ARBA00022679"/>
    </source>
</evidence>